<dbReference type="EMBL" id="CP091512">
    <property type="protein sequence ID" value="UOO93064.1"/>
    <property type="molecule type" value="Genomic_DNA"/>
</dbReference>
<reference evidence="1" key="2">
    <citation type="journal article" date="2022" name="Res Sq">
        <title>Evolution of multicellular longitudinally dividing oral cavity symbionts (Neisseriaceae).</title>
        <authorList>
            <person name="Nyongesa S."/>
            <person name="Weber P."/>
            <person name="Bernet E."/>
            <person name="Pullido F."/>
            <person name="Nieckarz M."/>
            <person name="Delaby M."/>
            <person name="Nieves C."/>
            <person name="Viehboeck T."/>
            <person name="Krause N."/>
            <person name="Rivera-Millot A."/>
            <person name="Nakamura A."/>
            <person name="Vischer N."/>
            <person name="VanNieuwenhze M."/>
            <person name="Brun Y."/>
            <person name="Cava F."/>
            <person name="Bulgheresi S."/>
            <person name="Veyrier F."/>
        </authorList>
    </citation>
    <scope>NUCLEOTIDE SEQUENCE</scope>
    <source>
        <strain evidence="1">SAG 1488-6</strain>
    </source>
</reference>
<reference evidence="1" key="1">
    <citation type="submission" date="2021-12" db="EMBL/GenBank/DDBJ databases">
        <authorList>
            <person name="Veyrier F.J."/>
        </authorList>
    </citation>
    <scope>NUCLEOTIDE SEQUENCE</scope>
    <source>
        <strain evidence="1">SAG 1488-6</strain>
    </source>
</reference>
<protein>
    <submittedName>
        <fullName evidence="1">Uncharacterized protein</fullName>
    </submittedName>
</protein>
<evidence type="ECO:0000313" key="1">
    <source>
        <dbReference type="EMBL" id="UOO93064.1"/>
    </source>
</evidence>
<dbReference type="RefSeq" id="WP_019958826.1">
    <property type="nucleotide sequence ID" value="NZ_CP091512.1"/>
</dbReference>
<dbReference type="Proteomes" id="UP000832034">
    <property type="component" value="Chromosome"/>
</dbReference>
<sequence>MLAHNLSSYVFMQKNRFLQNQHAGIEYASFLGEVYEAYFYESLLKVVQTEGLDLRLAAKGPYAPVKKHYVKTGFFCTGDGKCVYNMQGAAFAEFDCLAIGTEVVYFYECSISNKCNAALKKEMLKKKVLLEYLFPQHQIIPVVVSAHEAVVAYCERWKADGIEAWQVVIPDMDCVALAHGNQPKSLPKPKQIMSLQELNYLIAPTPYFEQLAELTAALAHTNGLQDAYACCQNIQPEWFSRLYWGMVSGSSIGLEAAKSWEAVMVVVDLTKNAHPTLRYYAYQEAQHRFFEFTPELEPLKRIKFSRLELAKILPIIRFKSDADFQELQQELRQFRYKVNKCESLSQVG</sequence>
<accession>A0ABY4ECX5</accession>
<evidence type="ECO:0000313" key="2">
    <source>
        <dbReference type="Proteomes" id="UP000832034"/>
    </source>
</evidence>
<gene>
    <name evidence="1" type="ORF">LVJ81_03265</name>
</gene>
<keyword evidence="2" id="KW-1185">Reference proteome</keyword>
<organism evidence="1 2">
    <name type="scientific">Vitreoscilla stercoraria</name>
    <dbReference type="NCBI Taxonomy" id="61"/>
    <lineage>
        <taxon>Bacteria</taxon>
        <taxon>Pseudomonadati</taxon>
        <taxon>Pseudomonadota</taxon>
        <taxon>Betaproteobacteria</taxon>
        <taxon>Neisseriales</taxon>
        <taxon>Neisseriaceae</taxon>
        <taxon>Vitreoscilla</taxon>
    </lineage>
</organism>
<proteinExistence type="predicted"/>
<name>A0ABY4ECX5_VITST</name>